<evidence type="ECO:0000256" key="9">
    <source>
        <dbReference type="SAM" id="SignalP"/>
    </source>
</evidence>
<dbReference type="GO" id="GO:0009055">
    <property type="term" value="F:electron transfer activity"/>
    <property type="evidence" value="ECO:0007669"/>
    <property type="project" value="InterPro"/>
</dbReference>
<keyword evidence="6 8" id="KW-0472">Membrane</keyword>
<evidence type="ECO:0000256" key="4">
    <source>
        <dbReference type="ARBA" id="ARBA00022729"/>
    </source>
</evidence>
<dbReference type="SUPFAM" id="SSF81342">
    <property type="entry name" value="Transmembrane di-heme cytochromes"/>
    <property type="match status" value="1"/>
</dbReference>
<dbReference type="InterPro" id="IPR016174">
    <property type="entry name" value="Di-haem_cyt_TM"/>
</dbReference>
<dbReference type="Gene3D" id="3.90.10.10">
    <property type="entry name" value="Cytochrome C3"/>
    <property type="match status" value="1"/>
</dbReference>
<feature type="signal peptide" evidence="9">
    <location>
        <begin position="1"/>
        <end position="25"/>
    </location>
</feature>
<name>A0A956SBS1_UNCEI</name>
<comment type="subcellular location">
    <subcellularLocation>
        <location evidence="1">Cell membrane</location>
        <topology evidence="1">Multi-pass membrane protein</topology>
    </subcellularLocation>
</comment>
<evidence type="ECO:0000256" key="8">
    <source>
        <dbReference type="SAM" id="Phobius"/>
    </source>
</evidence>
<evidence type="ECO:0000259" key="10">
    <source>
        <dbReference type="Pfam" id="PF01292"/>
    </source>
</evidence>
<dbReference type="EMBL" id="JAGQHS010000006">
    <property type="protein sequence ID" value="MCA9754610.1"/>
    <property type="molecule type" value="Genomic_DNA"/>
</dbReference>
<feature type="compositionally biased region" description="Basic and acidic residues" evidence="7">
    <location>
        <begin position="629"/>
        <end position="638"/>
    </location>
</feature>
<dbReference type="Proteomes" id="UP000739538">
    <property type="component" value="Unassembled WGS sequence"/>
</dbReference>
<dbReference type="SUPFAM" id="SSF48695">
    <property type="entry name" value="Multiheme cytochromes"/>
    <property type="match status" value="1"/>
</dbReference>
<evidence type="ECO:0000256" key="7">
    <source>
        <dbReference type="SAM" id="MobiDB-lite"/>
    </source>
</evidence>
<evidence type="ECO:0000256" key="3">
    <source>
        <dbReference type="ARBA" id="ARBA00022692"/>
    </source>
</evidence>
<dbReference type="InterPro" id="IPR036280">
    <property type="entry name" value="Multihaem_cyt_sf"/>
</dbReference>
<feature type="transmembrane region" description="Helical" evidence="8">
    <location>
        <begin position="540"/>
        <end position="559"/>
    </location>
</feature>
<reference evidence="11" key="2">
    <citation type="journal article" date="2021" name="Microbiome">
        <title>Successional dynamics and alternative stable states in a saline activated sludge microbial community over 9 years.</title>
        <authorList>
            <person name="Wang Y."/>
            <person name="Ye J."/>
            <person name="Ju F."/>
            <person name="Liu L."/>
            <person name="Boyd J.A."/>
            <person name="Deng Y."/>
            <person name="Parks D.H."/>
            <person name="Jiang X."/>
            <person name="Yin X."/>
            <person name="Woodcroft B.J."/>
            <person name="Tyson G.W."/>
            <person name="Hugenholtz P."/>
            <person name="Polz M.F."/>
            <person name="Zhang T."/>
        </authorList>
    </citation>
    <scope>NUCLEOTIDE SEQUENCE</scope>
    <source>
        <strain evidence="11">HKST-UBA02</strain>
    </source>
</reference>
<dbReference type="PANTHER" id="PTHR35038">
    <property type="entry name" value="DISSIMILATORY SULFITE REDUCTASE SIRA"/>
    <property type="match status" value="1"/>
</dbReference>
<evidence type="ECO:0000313" key="11">
    <source>
        <dbReference type="EMBL" id="MCA9754610.1"/>
    </source>
</evidence>
<feature type="transmembrane region" description="Helical" evidence="8">
    <location>
        <begin position="470"/>
        <end position="492"/>
    </location>
</feature>
<dbReference type="AlphaFoldDB" id="A0A956SBS1"/>
<dbReference type="Gene3D" id="1.10.780.10">
    <property type="entry name" value="Hydroxylamine Oxidoreductase, Chain A, domain 1"/>
    <property type="match status" value="1"/>
</dbReference>
<keyword evidence="2" id="KW-1003">Cell membrane</keyword>
<dbReference type="InterPro" id="IPR011577">
    <property type="entry name" value="Cyt_b561_bac/Ni-Hgenase"/>
</dbReference>
<keyword evidence="5 8" id="KW-1133">Transmembrane helix</keyword>
<dbReference type="CDD" id="cd08168">
    <property type="entry name" value="Cytochrom_C3"/>
    <property type="match status" value="1"/>
</dbReference>
<dbReference type="GO" id="GO:0016491">
    <property type="term" value="F:oxidoreductase activity"/>
    <property type="evidence" value="ECO:0007669"/>
    <property type="project" value="TreeGrafter"/>
</dbReference>
<dbReference type="GO" id="GO:0005886">
    <property type="term" value="C:plasma membrane"/>
    <property type="evidence" value="ECO:0007669"/>
    <property type="project" value="UniProtKB-SubCell"/>
</dbReference>
<accession>A0A956SBS1</accession>
<feature type="domain" description="Cytochrome b561 bacterial/Ni-hydrogenase" evidence="10">
    <location>
        <begin position="426"/>
        <end position="601"/>
    </location>
</feature>
<organism evidence="11 12">
    <name type="scientific">Eiseniibacteriota bacterium</name>
    <dbReference type="NCBI Taxonomy" id="2212470"/>
    <lineage>
        <taxon>Bacteria</taxon>
        <taxon>Candidatus Eiseniibacteriota</taxon>
    </lineage>
</organism>
<keyword evidence="4 9" id="KW-0732">Signal</keyword>
<feature type="transmembrane region" description="Helical" evidence="8">
    <location>
        <begin position="427"/>
        <end position="450"/>
    </location>
</feature>
<evidence type="ECO:0000256" key="5">
    <source>
        <dbReference type="ARBA" id="ARBA00022989"/>
    </source>
</evidence>
<evidence type="ECO:0000256" key="2">
    <source>
        <dbReference type="ARBA" id="ARBA00022475"/>
    </source>
</evidence>
<proteinExistence type="predicted"/>
<dbReference type="InterPro" id="IPR051829">
    <property type="entry name" value="Multiheme_Cytochr_ET"/>
</dbReference>
<keyword evidence="3 8" id="KW-0812">Transmembrane</keyword>
<gene>
    <name evidence="11" type="ORF">KDA27_02320</name>
</gene>
<sequence length="654" mass="71675">MRDLPSVPAALLRTFAVSLALVAFAAMSTAVATHAELVPDDDCLSCHDGSEDDVPAVTPAAFEGSIHEGFSCVDCHVDITEVPHDEELEPAACGECHSDMVDMYTQHGLGFVGIDPDLPTCSTCHGSHDIREVSDPESITHPSHREKVCGQCHGDINFAKEHDITLKNALGSYETSVHGLAHLADGSSQAATCSDCHGTGRNVHLILPAGNSMSAINHFNIPNTCGQCHEEESAAYWEGIHGEMARRGDTHVPVCTDCHGEHGILPPDDPRSNVSPFRVAESTCTPCHETARINERYEAPVGETIQFVDSFHGLKSKSGDATVANCASCHEPHRTLPPDDPRSQVNPQNLQTTCGHCHQSISAEMAQIPIHQAAAAGGWPDLIKKIYIALIVCVIGGMLGYVTLDFIRQTKRHLGVPQVTRMDGNAVLQHTLLMTTFIILVFTGFALRYSDYFPFRQLFGWDGGFNSRGLIHRIAAVVFVISSFYHLFWLFAPKGRDFVKKMAPGVSDVKELTQAVRYNLGQTDHHPHFGRFSFVEKAEYWALVWGTVVMAGTGLLLWFKNDAVAFVSREFLQVMRVIHLYEAWLATLAILVWHMYSVLLKPGVYPGNPSWITGKMPKELYIEEHAREAAERGIEGHSTHSASPGAHTGVGREE</sequence>
<comment type="caution">
    <text evidence="11">The sequence shown here is derived from an EMBL/GenBank/DDBJ whole genome shotgun (WGS) entry which is preliminary data.</text>
</comment>
<reference evidence="11" key="1">
    <citation type="submission" date="2020-04" db="EMBL/GenBank/DDBJ databases">
        <authorList>
            <person name="Zhang T."/>
        </authorList>
    </citation>
    <scope>NUCLEOTIDE SEQUENCE</scope>
    <source>
        <strain evidence="11">HKST-UBA02</strain>
    </source>
</reference>
<evidence type="ECO:0000256" key="6">
    <source>
        <dbReference type="ARBA" id="ARBA00023136"/>
    </source>
</evidence>
<feature type="chain" id="PRO_5037707832" evidence="9">
    <location>
        <begin position="26"/>
        <end position="654"/>
    </location>
</feature>
<dbReference type="PANTHER" id="PTHR35038:SF6">
    <property type="entry name" value="SURFACE LOCALIZED DECAHEME CYTOCHROME C LIPOPROTEIN"/>
    <property type="match status" value="1"/>
</dbReference>
<feature type="transmembrane region" description="Helical" evidence="8">
    <location>
        <begin position="386"/>
        <end position="407"/>
    </location>
</feature>
<evidence type="ECO:0000313" key="12">
    <source>
        <dbReference type="Proteomes" id="UP000739538"/>
    </source>
</evidence>
<dbReference type="GO" id="GO:0022904">
    <property type="term" value="P:respiratory electron transport chain"/>
    <property type="evidence" value="ECO:0007669"/>
    <property type="project" value="InterPro"/>
</dbReference>
<evidence type="ECO:0000256" key="1">
    <source>
        <dbReference type="ARBA" id="ARBA00004651"/>
    </source>
</evidence>
<protein>
    <submittedName>
        <fullName evidence="11">Cytochrome b/b6 domain-containing protein</fullName>
    </submittedName>
</protein>
<feature type="region of interest" description="Disordered" evidence="7">
    <location>
        <begin position="629"/>
        <end position="654"/>
    </location>
</feature>
<feature type="transmembrane region" description="Helical" evidence="8">
    <location>
        <begin position="579"/>
        <end position="600"/>
    </location>
</feature>
<dbReference type="Gene3D" id="1.20.950.20">
    <property type="entry name" value="Transmembrane di-heme cytochromes, Chain C"/>
    <property type="match status" value="1"/>
</dbReference>
<dbReference type="Pfam" id="PF01292">
    <property type="entry name" value="Ni_hydr_CYTB"/>
    <property type="match status" value="1"/>
</dbReference>